<name>A0A0E9N8R4_SAICN</name>
<accession>A0A0E9N8R4</accession>
<keyword evidence="2" id="KW-0809">Transit peptide</keyword>
<dbReference type="GO" id="GO:0005762">
    <property type="term" value="C:mitochondrial large ribosomal subunit"/>
    <property type="evidence" value="ECO:0007669"/>
    <property type="project" value="TreeGrafter"/>
</dbReference>
<evidence type="ECO:0000256" key="1">
    <source>
        <dbReference type="ARBA" id="ARBA00004173"/>
    </source>
</evidence>
<dbReference type="RefSeq" id="XP_019026887.1">
    <property type="nucleotide sequence ID" value="XM_019170994.1"/>
</dbReference>
<keyword evidence="5" id="KW-0687">Ribonucleoprotein</keyword>
<dbReference type="EMBL" id="BACD03000002">
    <property type="protein sequence ID" value="GAO46193.1"/>
    <property type="molecule type" value="Genomic_DNA"/>
</dbReference>
<sequence>MLRSRACTLLRRPLCHVRHSSTGQTWTAPTSILPAGSPMKGLNFVAGAQDPVALPESEYPAWLWSIATPSTDPKSLAKSAKKAKVRENNQIAGEAARAKREEDEKMKWRNKEEIRKRNREEIKNANFLSKR</sequence>
<keyword evidence="10" id="KW-1185">Reference proteome</keyword>
<protein>
    <recommendedName>
        <fullName evidence="7">Large ribosomal subunit protein mL54</fullName>
    </recommendedName>
</protein>
<dbReference type="OMA" id="WLWSIAT"/>
<organism evidence="9 10">
    <name type="scientific">Saitoella complicata (strain BCRC 22490 / CBS 7301 / JCM 7358 / NBRC 10748 / NRRL Y-17804)</name>
    <dbReference type="NCBI Taxonomy" id="698492"/>
    <lineage>
        <taxon>Eukaryota</taxon>
        <taxon>Fungi</taxon>
        <taxon>Dikarya</taxon>
        <taxon>Ascomycota</taxon>
        <taxon>Taphrinomycotina</taxon>
        <taxon>Taphrinomycotina incertae sedis</taxon>
        <taxon>Saitoella</taxon>
    </lineage>
</organism>
<reference evidence="9 10" key="3">
    <citation type="journal article" date="2015" name="Genome Announc.">
        <title>Draft Genome Sequence of the Archiascomycetous Yeast Saitoella complicata.</title>
        <authorList>
            <person name="Yamauchi K."/>
            <person name="Kondo S."/>
            <person name="Hamamoto M."/>
            <person name="Takahashi Y."/>
            <person name="Ogura Y."/>
            <person name="Hayashi T."/>
            <person name="Nishida H."/>
        </authorList>
    </citation>
    <scope>NUCLEOTIDE SEQUENCE [LARGE SCALE GENOMIC DNA]</scope>
    <source>
        <strain evidence="9 10">NRRL Y-17804</strain>
    </source>
</reference>
<evidence type="ECO:0000313" key="9">
    <source>
        <dbReference type="EMBL" id="GAO46193.1"/>
    </source>
</evidence>
<dbReference type="OrthoDB" id="10252718at2759"/>
<evidence type="ECO:0000256" key="8">
    <source>
        <dbReference type="SAM" id="MobiDB-lite"/>
    </source>
</evidence>
<dbReference type="STRING" id="698492.A0A0E9N8R4"/>
<evidence type="ECO:0000256" key="2">
    <source>
        <dbReference type="ARBA" id="ARBA00022946"/>
    </source>
</evidence>
<comment type="caution">
    <text evidence="9">The sequence shown here is derived from an EMBL/GenBank/DDBJ whole genome shotgun (WGS) entry which is preliminary data.</text>
</comment>
<comment type="subcellular location">
    <subcellularLocation>
        <location evidence="1">Mitochondrion</location>
    </subcellularLocation>
</comment>
<dbReference type="InterPro" id="IPR013870">
    <property type="entry name" value="Ribosomal_mL54"/>
</dbReference>
<keyword evidence="3" id="KW-0689">Ribosomal protein</keyword>
<keyword evidence="4" id="KW-0496">Mitochondrion</keyword>
<reference evidence="9 10" key="2">
    <citation type="journal article" date="2014" name="J. Gen. Appl. Microbiol.">
        <title>The early diverging ascomycetous budding yeast Saitoella complicata has three histone deacetylases belonging to the Clr6, Hos2, and Rpd3 lineages.</title>
        <authorList>
            <person name="Nishida H."/>
            <person name="Matsumoto T."/>
            <person name="Kondo S."/>
            <person name="Hamamoto M."/>
            <person name="Yoshikawa H."/>
        </authorList>
    </citation>
    <scope>NUCLEOTIDE SEQUENCE [LARGE SCALE GENOMIC DNA]</scope>
    <source>
        <strain evidence="9 10">NRRL Y-17804</strain>
    </source>
</reference>
<gene>
    <name evidence="9" type="ORF">G7K_0430-t1</name>
</gene>
<evidence type="ECO:0000256" key="7">
    <source>
        <dbReference type="ARBA" id="ARBA00035179"/>
    </source>
</evidence>
<dbReference type="Proteomes" id="UP000033140">
    <property type="component" value="Unassembled WGS sequence"/>
</dbReference>
<dbReference type="Pfam" id="PF08561">
    <property type="entry name" value="Ribosomal_L37"/>
    <property type="match status" value="1"/>
</dbReference>
<dbReference type="GO" id="GO:0003735">
    <property type="term" value="F:structural constituent of ribosome"/>
    <property type="evidence" value="ECO:0007669"/>
    <property type="project" value="TreeGrafter"/>
</dbReference>
<dbReference type="PANTHER" id="PTHR28595">
    <property type="entry name" value="39S RIBOSOMAL PROTEIN L54, MITOCHONDRIAL"/>
    <property type="match status" value="1"/>
</dbReference>
<evidence type="ECO:0000256" key="5">
    <source>
        <dbReference type="ARBA" id="ARBA00023274"/>
    </source>
</evidence>
<proteinExistence type="inferred from homology"/>
<comment type="similarity">
    <text evidence="6">Belongs to the mitochondrion-specific ribosomal protein mL54 family.</text>
</comment>
<feature type="region of interest" description="Disordered" evidence="8">
    <location>
        <begin position="72"/>
        <end position="131"/>
    </location>
</feature>
<dbReference type="AlphaFoldDB" id="A0A0E9N8R4"/>
<evidence type="ECO:0000313" key="10">
    <source>
        <dbReference type="Proteomes" id="UP000033140"/>
    </source>
</evidence>
<feature type="compositionally biased region" description="Basic and acidic residues" evidence="8">
    <location>
        <begin position="96"/>
        <end position="123"/>
    </location>
</feature>
<evidence type="ECO:0000256" key="4">
    <source>
        <dbReference type="ARBA" id="ARBA00023128"/>
    </source>
</evidence>
<evidence type="ECO:0000256" key="3">
    <source>
        <dbReference type="ARBA" id="ARBA00022980"/>
    </source>
</evidence>
<reference evidence="9 10" key="1">
    <citation type="journal article" date="2011" name="J. Gen. Appl. Microbiol.">
        <title>Draft genome sequencing of the enigmatic yeast Saitoella complicata.</title>
        <authorList>
            <person name="Nishida H."/>
            <person name="Hamamoto M."/>
            <person name="Sugiyama J."/>
        </authorList>
    </citation>
    <scope>NUCLEOTIDE SEQUENCE [LARGE SCALE GENOMIC DNA]</scope>
    <source>
        <strain evidence="9 10">NRRL Y-17804</strain>
    </source>
</reference>
<evidence type="ECO:0000256" key="6">
    <source>
        <dbReference type="ARBA" id="ARBA00033752"/>
    </source>
</evidence>
<dbReference type="PANTHER" id="PTHR28595:SF1">
    <property type="entry name" value="LARGE RIBOSOMAL SUBUNIT PROTEIN ML54"/>
    <property type="match status" value="1"/>
</dbReference>